<dbReference type="NCBIfam" id="NF033577">
    <property type="entry name" value="transpos_IS481"/>
    <property type="match status" value="1"/>
</dbReference>
<dbReference type="InterPro" id="IPR047656">
    <property type="entry name" value="IS481-like_transpos"/>
</dbReference>
<dbReference type="EMBL" id="CP104311">
    <property type="protein sequence ID" value="WWF02053.1"/>
    <property type="molecule type" value="Genomic_DNA"/>
</dbReference>
<dbReference type="InterPro" id="IPR001584">
    <property type="entry name" value="Integrase_cat-core"/>
</dbReference>
<dbReference type="Gene3D" id="3.30.420.10">
    <property type="entry name" value="Ribonuclease H-like superfamily/Ribonuclease H"/>
    <property type="match status" value="1"/>
</dbReference>
<dbReference type="PROSITE" id="PS50994">
    <property type="entry name" value="INTEGRASE"/>
    <property type="match status" value="1"/>
</dbReference>
<feature type="domain" description="Integrase catalytic" evidence="1">
    <location>
        <begin position="132"/>
        <end position="306"/>
    </location>
</feature>
<sequence length="325" mass="36944">MLIRLHKKATTTPAIREYIRTCGKPIKTLARELNLTVATVRKWRERKDSQDASHRPHRMQTTLSRAQELLVVELRRTLLLSLDDLTAITRAHIHPGASRAALGRLLKREGVSRLTDLIPVAEGEAAPQKSFKDYAPGYLHLDLKELPRMPDEIDKSYLCVAIDRASRWVYFELLPDKTAQGTQAFLARLAAACPFRIETILTDNGKEFTDRFTAQGERQPTGRHPFDQACRALGAEHRLIPPGRPQTNGMVERFNGRIAELLRSTRFKSAAELATTLDQYLQLYNGQIPQRALGHLCPIQVLKKWHEKNPERFNQNIYDLAGLDS</sequence>
<gene>
    <name evidence="2" type="ORF">N4J17_00040</name>
</gene>
<dbReference type="InterPro" id="IPR012337">
    <property type="entry name" value="RNaseH-like_sf"/>
</dbReference>
<evidence type="ECO:0000259" key="1">
    <source>
        <dbReference type="PROSITE" id="PS50994"/>
    </source>
</evidence>
<proteinExistence type="predicted"/>
<reference evidence="2 3" key="1">
    <citation type="submission" date="2022-09" db="EMBL/GenBank/DDBJ databases">
        <authorList>
            <person name="Giprobiosintez L."/>
        </authorList>
    </citation>
    <scope>NUCLEOTIDE SEQUENCE [LARGE SCALE GENOMIC DNA]</scope>
    <source>
        <strain evidence="3">VKPM-B-12549 (GBS-15)</strain>
    </source>
</reference>
<dbReference type="PANTHER" id="PTHR35004">
    <property type="entry name" value="TRANSPOSASE RV3428C-RELATED"/>
    <property type="match status" value="1"/>
</dbReference>
<dbReference type="InterPro" id="IPR036397">
    <property type="entry name" value="RNaseH_sf"/>
</dbReference>
<evidence type="ECO:0000313" key="2">
    <source>
        <dbReference type="EMBL" id="WWF02053.1"/>
    </source>
</evidence>
<dbReference type="Proteomes" id="UP001359308">
    <property type="component" value="Chromosome"/>
</dbReference>
<dbReference type="SUPFAM" id="SSF53098">
    <property type="entry name" value="Ribonuclease H-like"/>
    <property type="match status" value="1"/>
</dbReference>
<protein>
    <submittedName>
        <fullName evidence="2">IS481 family transposase</fullName>
    </submittedName>
</protein>
<dbReference type="PANTHER" id="PTHR35004:SF6">
    <property type="entry name" value="TRANSPOSASE"/>
    <property type="match status" value="1"/>
</dbReference>
<accession>A0ABZ2F4A4</accession>
<dbReference type="Pfam" id="PF00665">
    <property type="entry name" value="rve"/>
    <property type="match status" value="1"/>
</dbReference>
<keyword evidence="3" id="KW-1185">Reference proteome</keyword>
<evidence type="ECO:0000313" key="3">
    <source>
        <dbReference type="Proteomes" id="UP001359308"/>
    </source>
</evidence>
<name>A0ABZ2F4A4_METCP</name>
<organism evidence="2 3">
    <name type="scientific">Methylococcus capsulatus</name>
    <dbReference type="NCBI Taxonomy" id="414"/>
    <lineage>
        <taxon>Bacteria</taxon>
        <taxon>Pseudomonadati</taxon>
        <taxon>Pseudomonadota</taxon>
        <taxon>Gammaproteobacteria</taxon>
        <taxon>Methylococcales</taxon>
        <taxon>Methylococcaceae</taxon>
        <taxon>Methylococcus</taxon>
    </lineage>
</organism>
<dbReference type="RefSeq" id="WP_198322526.1">
    <property type="nucleotide sequence ID" value="NZ_CP104311.1"/>
</dbReference>